<name>A0A6N3EBN1_9ENTR</name>
<gene>
    <name evidence="3" type="ORF">EMLFYP7_02074</name>
</gene>
<dbReference type="EMBL" id="CACRTZ010000016">
    <property type="protein sequence ID" value="VYU35087.1"/>
    <property type="molecule type" value="Genomic_DNA"/>
</dbReference>
<evidence type="ECO:0000313" key="3">
    <source>
        <dbReference type="EMBL" id="VYU35087.1"/>
    </source>
</evidence>
<dbReference type="InterPro" id="IPR024467">
    <property type="entry name" value="Xre/MbcA/ParS-like_toxin-bd"/>
</dbReference>
<dbReference type="InterPro" id="IPR046847">
    <property type="entry name" value="Xre-like_HTH"/>
</dbReference>
<dbReference type="NCBIfam" id="TIGR02293">
    <property type="entry name" value="TAS_TIGR02293"/>
    <property type="match status" value="1"/>
</dbReference>
<dbReference type="AlphaFoldDB" id="A0A6N3EBN1"/>
<evidence type="ECO:0000259" key="2">
    <source>
        <dbReference type="Pfam" id="PF20432"/>
    </source>
</evidence>
<feature type="domain" description="Antitoxin Xre-like helix-turn-helix" evidence="2">
    <location>
        <begin position="30"/>
        <end position="89"/>
    </location>
</feature>
<organism evidence="3">
    <name type="scientific">Phytobacter massiliensis</name>
    <dbReference type="NCBI Taxonomy" id="1485952"/>
    <lineage>
        <taxon>Bacteria</taxon>
        <taxon>Pseudomonadati</taxon>
        <taxon>Pseudomonadota</taxon>
        <taxon>Gammaproteobacteria</taxon>
        <taxon>Enterobacterales</taxon>
        <taxon>Enterobacteriaceae</taxon>
        <taxon>Phytobacter</taxon>
    </lineage>
</organism>
<protein>
    <submittedName>
        <fullName evidence="3">Uncharacterized protein</fullName>
    </submittedName>
</protein>
<dbReference type="InterPro" id="IPR011979">
    <property type="entry name" value="Antitox_Xre"/>
</dbReference>
<feature type="domain" description="Antitoxin Xre/MbcA/ParS-like toxin-binding" evidence="1">
    <location>
        <begin position="94"/>
        <end position="144"/>
    </location>
</feature>
<reference evidence="3" key="1">
    <citation type="submission" date="2019-11" db="EMBL/GenBank/DDBJ databases">
        <authorList>
            <person name="Feng L."/>
        </authorList>
    </citation>
    <scope>NUCLEOTIDE SEQUENCE</scope>
    <source>
        <strain evidence="3">EMassiliensisLFYP7</strain>
    </source>
</reference>
<dbReference type="OrthoDB" id="8595277at2"/>
<evidence type="ECO:0000259" key="1">
    <source>
        <dbReference type="Pfam" id="PF09722"/>
    </source>
</evidence>
<proteinExistence type="predicted"/>
<dbReference type="RefSeq" id="WP_044185916.1">
    <property type="nucleotide sequence ID" value="NZ_CABKSF010000008.1"/>
</dbReference>
<dbReference type="Pfam" id="PF09722">
    <property type="entry name" value="Xre_MbcA_ParS_C"/>
    <property type="match status" value="1"/>
</dbReference>
<dbReference type="Pfam" id="PF20432">
    <property type="entry name" value="Xre-like-HTH"/>
    <property type="match status" value="1"/>
</dbReference>
<sequence>MKQFTPEIKKRQPERLWQYAGLQHADGVALLGQIHEGLDGAVAGRITTWAHITQSDLRKMSGIPNTTFNRSIKARFSAEQSERLVRIIRVLDRAVELFEGDKAEARKWLNEPARALGWKTPAEVMTSETGAYEVLRLITRIEHGVYS</sequence>
<accession>A0A6N3EBN1</accession>
<dbReference type="GO" id="GO:0003677">
    <property type="term" value="F:DNA binding"/>
    <property type="evidence" value="ECO:0007669"/>
    <property type="project" value="InterPro"/>
</dbReference>